<dbReference type="Gene3D" id="3.30.565.40">
    <property type="entry name" value="Fervidobacterium nodosum Rt17-B1 like"/>
    <property type="match status" value="1"/>
</dbReference>
<accession>A0A265UZH7</accession>
<protein>
    <recommendedName>
        <fullName evidence="5">Deacetylase PdaC domain-containing protein</fullName>
    </recommendedName>
</protein>
<comment type="caution">
    <text evidence="3">The sequence shown here is derived from an EMBL/GenBank/DDBJ whole genome shotgun (WGS) entry which is preliminary data.</text>
</comment>
<evidence type="ECO:0000313" key="3">
    <source>
        <dbReference type="EMBL" id="OZV70696.1"/>
    </source>
</evidence>
<dbReference type="Proteomes" id="UP000216840">
    <property type="component" value="Unassembled WGS sequence"/>
</dbReference>
<dbReference type="InterPro" id="IPR021729">
    <property type="entry name" value="DUF3298"/>
</dbReference>
<evidence type="ECO:0008006" key="5">
    <source>
        <dbReference type="Google" id="ProtNLM"/>
    </source>
</evidence>
<dbReference type="Pfam" id="PF13739">
    <property type="entry name" value="PdaC"/>
    <property type="match status" value="1"/>
</dbReference>
<dbReference type="InterPro" id="IPR025303">
    <property type="entry name" value="PdaC"/>
</dbReference>
<keyword evidence="4" id="KW-1185">Reference proteome</keyword>
<organism evidence="3 4">
    <name type="scientific">Winogradskyella aurantia</name>
    <dbReference type="NCBI Taxonomy" id="1915063"/>
    <lineage>
        <taxon>Bacteria</taxon>
        <taxon>Pseudomonadati</taxon>
        <taxon>Bacteroidota</taxon>
        <taxon>Flavobacteriia</taxon>
        <taxon>Flavobacteriales</taxon>
        <taxon>Flavobacteriaceae</taxon>
        <taxon>Winogradskyella</taxon>
    </lineage>
</organism>
<dbReference type="Gene3D" id="3.90.640.20">
    <property type="entry name" value="Heat-shock cognate protein, ATPase"/>
    <property type="match status" value="1"/>
</dbReference>
<sequence>MLLFSCSSEFKPATFETVEINENFDADITVIYERAKGNDDLSQAINKNIEQAMIYEVGRDSTYTDVMSILNSFNQEYVDFKKDFPDASEPKWELQIETEKTYQSEDIITIAISIYQFEGGAHGNDQIRLLNLNAKNGAILRHEDFIGNIEGFETLAKTYFLENLENQKENLTMEDYFFGKPFHLPENIGYGDEGIILLYNVYEVASYAQGYTEFAIPYDKAESFLKMN</sequence>
<dbReference type="InterPro" id="IPR037126">
    <property type="entry name" value="PdaC/RsiV-like_sf"/>
</dbReference>
<name>A0A265UZH7_9FLAO</name>
<gene>
    <name evidence="3" type="ORF">CA834_00865</name>
</gene>
<dbReference type="Pfam" id="PF11738">
    <property type="entry name" value="DUF3298"/>
    <property type="match status" value="1"/>
</dbReference>
<feature type="domain" description="Deacetylase PdaC" evidence="2">
    <location>
        <begin position="30"/>
        <end position="124"/>
    </location>
</feature>
<proteinExistence type="predicted"/>
<evidence type="ECO:0000259" key="2">
    <source>
        <dbReference type="Pfam" id="PF13739"/>
    </source>
</evidence>
<reference evidence="3 4" key="1">
    <citation type="submission" date="2017-05" db="EMBL/GenBank/DDBJ databases">
        <title>The draft genome sequence of Idiomarina salinarum WNB302.</title>
        <authorList>
            <person name="Sun Y."/>
            <person name="Chen B."/>
            <person name="Du Z."/>
        </authorList>
    </citation>
    <scope>NUCLEOTIDE SEQUENCE [LARGE SCALE GENOMIC DNA]</scope>
    <source>
        <strain evidence="3 4">WNB302</strain>
    </source>
</reference>
<dbReference type="AlphaFoldDB" id="A0A265UZH7"/>
<feature type="domain" description="DUF3298" evidence="1">
    <location>
        <begin position="157"/>
        <end position="219"/>
    </location>
</feature>
<evidence type="ECO:0000313" key="4">
    <source>
        <dbReference type="Proteomes" id="UP000216840"/>
    </source>
</evidence>
<evidence type="ECO:0000259" key="1">
    <source>
        <dbReference type="Pfam" id="PF11738"/>
    </source>
</evidence>
<dbReference type="EMBL" id="NGJN01000001">
    <property type="protein sequence ID" value="OZV70696.1"/>
    <property type="molecule type" value="Genomic_DNA"/>
</dbReference>